<keyword evidence="2" id="KW-1185">Reference proteome</keyword>
<protein>
    <submittedName>
        <fullName evidence="1">Uncharacterized protein</fullName>
    </submittedName>
</protein>
<dbReference type="AlphaFoldDB" id="M4BKF2"/>
<accession>M4BKF2</accession>
<proteinExistence type="predicted"/>
<name>M4BKF2_HYAAE</name>
<dbReference type="VEuPathDB" id="FungiDB:HpaG806885"/>
<sequence>MSQTCACGPKDLSSRIGTGLVPTLLLVFRRFKGLAAWHGFSDSWRQPRRGFGAFLSRHYDGCRKQVEVPRQAKTR</sequence>
<dbReference type="InParanoid" id="M4BKF2"/>
<evidence type="ECO:0000313" key="2">
    <source>
        <dbReference type="Proteomes" id="UP000011713"/>
    </source>
</evidence>
<dbReference type="Proteomes" id="UP000011713">
    <property type="component" value="Unassembled WGS sequence"/>
</dbReference>
<dbReference type="EnsemblProtists" id="HpaT806885">
    <property type="protein sequence ID" value="HpaP806885"/>
    <property type="gene ID" value="HpaG806885"/>
</dbReference>
<reference evidence="1" key="2">
    <citation type="submission" date="2015-06" db="UniProtKB">
        <authorList>
            <consortium name="EnsemblProtists"/>
        </authorList>
    </citation>
    <scope>IDENTIFICATION</scope>
    <source>
        <strain evidence="1">Emoy2</strain>
    </source>
</reference>
<organism evidence="1 2">
    <name type="scientific">Hyaloperonospora arabidopsidis (strain Emoy2)</name>
    <name type="common">Downy mildew agent</name>
    <name type="synonym">Peronospora arabidopsidis</name>
    <dbReference type="NCBI Taxonomy" id="559515"/>
    <lineage>
        <taxon>Eukaryota</taxon>
        <taxon>Sar</taxon>
        <taxon>Stramenopiles</taxon>
        <taxon>Oomycota</taxon>
        <taxon>Peronosporomycetes</taxon>
        <taxon>Peronosporales</taxon>
        <taxon>Peronosporaceae</taxon>
        <taxon>Hyaloperonospora</taxon>
    </lineage>
</organism>
<dbReference type="EMBL" id="JH598349">
    <property type="status" value="NOT_ANNOTATED_CDS"/>
    <property type="molecule type" value="Genomic_DNA"/>
</dbReference>
<dbReference type="HOGENOM" id="CLU_2676351_0_0_1"/>
<reference evidence="2" key="1">
    <citation type="journal article" date="2010" name="Science">
        <title>Signatures of adaptation to obligate biotrophy in the Hyaloperonospora arabidopsidis genome.</title>
        <authorList>
            <person name="Baxter L."/>
            <person name="Tripathy S."/>
            <person name="Ishaque N."/>
            <person name="Boot N."/>
            <person name="Cabral A."/>
            <person name="Kemen E."/>
            <person name="Thines M."/>
            <person name="Ah-Fong A."/>
            <person name="Anderson R."/>
            <person name="Badejoko W."/>
            <person name="Bittner-Eddy P."/>
            <person name="Boore J.L."/>
            <person name="Chibucos M.C."/>
            <person name="Coates M."/>
            <person name="Dehal P."/>
            <person name="Delehaunty K."/>
            <person name="Dong S."/>
            <person name="Downton P."/>
            <person name="Dumas B."/>
            <person name="Fabro G."/>
            <person name="Fronick C."/>
            <person name="Fuerstenberg S.I."/>
            <person name="Fulton L."/>
            <person name="Gaulin E."/>
            <person name="Govers F."/>
            <person name="Hughes L."/>
            <person name="Humphray S."/>
            <person name="Jiang R.H."/>
            <person name="Judelson H."/>
            <person name="Kamoun S."/>
            <person name="Kyung K."/>
            <person name="Meijer H."/>
            <person name="Minx P."/>
            <person name="Morris P."/>
            <person name="Nelson J."/>
            <person name="Phuntumart V."/>
            <person name="Qutob D."/>
            <person name="Rehmany A."/>
            <person name="Rougon-Cardoso A."/>
            <person name="Ryden P."/>
            <person name="Torto-Alalibo T."/>
            <person name="Studholme D."/>
            <person name="Wang Y."/>
            <person name="Win J."/>
            <person name="Wood J."/>
            <person name="Clifton S.W."/>
            <person name="Rogers J."/>
            <person name="Van den Ackerveken G."/>
            <person name="Jones J.D."/>
            <person name="McDowell J.M."/>
            <person name="Beynon J."/>
            <person name="Tyler B.M."/>
        </authorList>
    </citation>
    <scope>NUCLEOTIDE SEQUENCE [LARGE SCALE GENOMIC DNA]</scope>
    <source>
        <strain evidence="2">Emoy2</strain>
    </source>
</reference>
<evidence type="ECO:0000313" key="1">
    <source>
        <dbReference type="EnsemblProtists" id="HpaP806885"/>
    </source>
</evidence>